<dbReference type="EMBL" id="SSSM01000005">
    <property type="protein sequence ID" value="THG30162.1"/>
    <property type="molecule type" value="Genomic_DNA"/>
</dbReference>
<feature type="domain" description="Spermatogenesis-associated protein 20-like TRX" evidence="2">
    <location>
        <begin position="3"/>
        <end position="163"/>
    </location>
</feature>
<dbReference type="PANTHER" id="PTHR42899">
    <property type="entry name" value="SPERMATOGENESIS-ASSOCIATED PROTEIN 20"/>
    <property type="match status" value="1"/>
</dbReference>
<gene>
    <name evidence="3" type="ORF">E6C64_16165</name>
</gene>
<dbReference type="PANTHER" id="PTHR42899:SF1">
    <property type="entry name" value="SPERMATOGENESIS-ASSOCIATED PROTEIN 20"/>
    <property type="match status" value="1"/>
</dbReference>
<organism evidence="3 4">
    <name type="scientific">Naasia lichenicola</name>
    <dbReference type="NCBI Taxonomy" id="2565933"/>
    <lineage>
        <taxon>Bacteria</taxon>
        <taxon>Bacillati</taxon>
        <taxon>Actinomycetota</taxon>
        <taxon>Actinomycetes</taxon>
        <taxon>Micrococcales</taxon>
        <taxon>Microbacteriaceae</taxon>
        <taxon>Naasia</taxon>
    </lineage>
</organism>
<name>A0A4S4FJY0_9MICO</name>
<evidence type="ECO:0000313" key="4">
    <source>
        <dbReference type="Proteomes" id="UP000309133"/>
    </source>
</evidence>
<proteinExistence type="predicted"/>
<evidence type="ECO:0000256" key="1">
    <source>
        <dbReference type="SAM" id="MobiDB-lite"/>
    </source>
</evidence>
<dbReference type="OrthoDB" id="9762614at2"/>
<dbReference type="PIRSF" id="PIRSF006402">
    <property type="entry name" value="UCP006402_thioredoxin"/>
    <property type="match status" value="1"/>
</dbReference>
<dbReference type="InterPro" id="IPR024705">
    <property type="entry name" value="Ssp411"/>
</dbReference>
<dbReference type="Proteomes" id="UP000309133">
    <property type="component" value="Unassembled WGS sequence"/>
</dbReference>
<feature type="compositionally biased region" description="Polar residues" evidence="1">
    <location>
        <begin position="316"/>
        <end position="325"/>
    </location>
</feature>
<accession>A0A4S4FJY0</accession>
<dbReference type="SUPFAM" id="SSF52833">
    <property type="entry name" value="Thioredoxin-like"/>
    <property type="match status" value="1"/>
</dbReference>
<dbReference type="InterPro" id="IPR008928">
    <property type="entry name" value="6-hairpin_glycosidase_sf"/>
</dbReference>
<protein>
    <submittedName>
        <fullName evidence="3">Thioredoxin domain-containing protein</fullName>
    </submittedName>
</protein>
<dbReference type="AlphaFoldDB" id="A0A4S4FJY0"/>
<reference evidence="3 4" key="1">
    <citation type="submission" date="2019-04" db="EMBL/GenBank/DDBJ databases">
        <authorList>
            <person name="Jiang L."/>
        </authorList>
    </citation>
    <scope>NUCLEOTIDE SEQUENCE [LARGE SCALE GENOMIC DNA]</scope>
    <source>
        <strain evidence="3 4">YIM 131853</strain>
    </source>
</reference>
<sequence length="640" mass="67986">MPNRLAEAVSPYLLSHADNPVDWWPWGDAPFAEARRRDVPVLISIGYSTCHWCHVMARESFSDPALAAELNSRFVPIKVDREEHPEVDASYLAAAAAFTDQLGWPLTVFATPDGQAFYAGTYSPPVPHPGQPSFRQVLDAVTDAWTERRTEVQDTAGQLARAIAAPLTAVDPGSTDAALAGVDLESIAVELLGYEDRRFGGFGAAPKFPVAPALRFAQWLAGSGLLPQALAQETGALVQRTLDQMAASDLRDPVEGGFFRYATRRDWTDPHYERMLYDNAGLLAAYAHRGDAGVAEGIVRFLLSTLRREGGAFGSAQDSESTIDGQRSEGGYYQRSAPDRQGLVPPAVDGKVLTGWNGLAIGALAIAGSLLDRPDWLRAARTAADFVLTEHRSGEQLLRASLDGRRSTAVASLEDYGMLARGLLDLSLATGEVRYAIIARELVDTTLAAGSGIAVFDIPGGGDPTLAGQGLLLPIDPSEGAYPSGTSQLASSSLTLYALTGQDSYRTAAETALAVLAPIAAARSISMGGALEAITRARSPLRQLIVIDDAVHRDGSDTGGSEMDRSERDGSELGALARSAQGIDLVAVVTTDQARAFAESGFEVFAERTRVEGSATAYLCEHFSCLLPITDPEALKAALA</sequence>
<evidence type="ECO:0000259" key="2">
    <source>
        <dbReference type="Pfam" id="PF03190"/>
    </source>
</evidence>
<dbReference type="Gene3D" id="3.40.30.10">
    <property type="entry name" value="Glutaredoxin"/>
    <property type="match status" value="1"/>
</dbReference>
<dbReference type="GO" id="GO:0005975">
    <property type="term" value="P:carbohydrate metabolic process"/>
    <property type="evidence" value="ECO:0007669"/>
    <property type="project" value="InterPro"/>
</dbReference>
<comment type="caution">
    <text evidence="3">The sequence shown here is derived from an EMBL/GenBank/DDBJ whole genome shotgun (WGS) entry which is preliminary data.</text>
</comment>
<evidence type="ECO:0000313" key="3">
    <source>
        <dbReference type="EMBL" id="THG30162.1"/>
    </source>
</evidence>
<dbReference type="CDD" id="cd02955">
    <property type="entry name" value="SSP411"/>
    <property type="match status" value="1"/>
</dbReference>
<dbReference type="Pfam" id="PF03190">
    <property type="entry name" value="Thioredox_DsbH"/>
    <property type="match status" value="1"/>
</dbReference>
<dbReference type="RefSeq" id="WP_136428634.1">
    <property type="nucleotide sequence ID" value="NZ_SSSM01000005.1"/>
</dbReference>
<dbReference type="SUPFAM" id="SSF48208">
    <property type="entry name" value="Six-hairpin glycosidases"/>
    <property type="match status" value="1"/>
</dbReference>
<dbReference type="InterPro" id="IPR004879">
    <property type="entry name" value="Ssp411-like_TRX"/>
</dbReference>
<keyword evidence="4" id="KW-1185">Reference proteome</keyword>
<feature type="region of interest" description="Disordered" evidence="1">
    <location>
        <begin position="312"/>
        <end position="339"/>
    </location>
</feature>
<dbReference type="InterPro" id="IPR036249">
    <property type="entry name" value="Thioredoxin-like_sf"/>
</dbReference>